<keyword evidence="2" id="KW-0175">Coiled coil</keyword>
<evidence type="ECO:0000313" key="5">
    <source>
        <dbReference type="EMBL" id="BBB31496.1"/>
    </source>
</evidence>
<dbReference type="CDD" id="cd16295">
    <property type="entry name" value="TTHA0252-CPSF-like_MBL-fold"/>
    <property type="match status" value="1"/>
</dbReference>
<dbReference type="RefSeq" id="WP_201348563.1">
    <property type="nucleotide sequence ID" value="NZ_AP014546.1"/>
</dbReference>
<gene>
    <name evidence="5" type="ORF">NEJAP_3558</name>
</gene>
<dbReference type="SMART" id="SM01027">
    <property type="entry name" value="Beta-Casp"/>
    <property type="match status" value="1"/>
</dbReference>
<dbReference type="EMBL" id="AP014546">
    <property type="protein sequence ID" value="BBB31496.1"/>
    <property type="molecule type" value="Genomic_DNA"/>
</dbReference>
<dbReference type="GO" id="GO:0004521">
    <property type="term" value="F:RNA endonuclease activity"/>
    <property type="evidence" value="ECO:0007669"/>
    <property type="project" value="TreeGrafter"/>
</dbReference>
<reference evidence="5 6" key="1">
    <citation type="journal article" date="2008" name="Int. J. Syst. Evol. Microbiol.">
        <title>Neptunomonas japonica sp. nov., an Osedax japonicus symbiont-like bacterium isolated from sediment adjacent to sperm whale carcasses off Kagoshima, Japan.</title>
        <authorList>
            <person name="Miyazaki M."/>
            <person name="Nogi Y."/>
            <person name="Fujiwara Y."/>
            <person name="Kawato M."/>
            <person name="Kubokawa K."/>
            <person name="Horikoshi K."/>
        </authorList>
    </citation>
    <scope>NUCLEOTIDE SEQUENCE [LARGE SCALE GENOMIC DNA]</scope>
    <source>
        <strain evidence="5 6">JAMM 1380</strain>
    </source>
</reference>
<dbReference type="InterPro" id="IPR022712">
    <property type="entry name" value="Beta_Casp"/>
</dbReference>
<feature type="domain" description="Beta-Casp" evidence="4">
    <location>
        <begin position="253"/>
        <end position="426"/>
    </location>
</feature>
<dbReference type="GO" id="GO:0016787">
    <property type="term" value="F:hydrolase activity"/>
    <property type="evidence" value="ECO:0007669"/>
    <property type="project" value="UniProtKB-KW"/>
</dbReference>
<protein>
    <submittedName>
        <fullName evidence="5">Metallo-beta-lactamase family protein</fullName>
    </submittedName>
</protein>
<keyword evidence="1" id="KW-0378">Hydrolase</keyword>
<dbReference type="SMART" id="SM00849">
    <property type="entry name" value="Lactamase_B"/>
    <property type="match status" value="1"/>
</dbReference>
<dbReference type="Pfam" id="PF10996">
    <property type="entry name" value="Beta-Casp"/>
    <property type="match status" value="1"/>
</dbReference>
<dbReference type="InterPro" id="IPR050698">
    <property type="entry name" value="MBL"/>
</dbReference>
<dbReference type="Gene3D" id="3.40.50.10890">
    <property type="match status" value="1"/>
</dbReference>
<dbReference type="SUPFAM" id="SSF56281">
    <property type="entry name" value="Metallo-hydrolase/oxidoreductase"/>
    <property type="match status" value="1"/>
</dbReference>
<evidence type="ECO:0000259" key="4">
    <source>
        <dbReference type="SMART" id="SM01027"/>
    </source>
</evidence>
<evidence type="ECO:0000256" key="2">
    <source>
        <dbReference type="SAM" id="Coils"/>
    </source>
</evidence>
<dbReference type="Proteomes" id="UP000595332">
    <property type="component" value="Chromosome"/>
</dbReference>
<dbReference type="AlphaFoldDB" id="A0A7R6PNN8"/>
<proteinExistence type="predicted"/>
<name>A0A7R6PNN8_9GAMM</name>
<dbReference type="InterPro" id="IPR036866">
    <property type="entry name" value="RibonucZ/Hydroxyglut_hydro"/>
</dbReference>
<sequence>MLKVKFVGASEGITGSCSWLWHTETNTQFLVDCGMHQGTHEEEWKNYQPFEFDPKQIQYVLLTHAHIDHCGLLPKLIKGGFKGWVYCTQATKEIAELMLMDAAKIGDLFQETDVRLIKWHVIDAGDFSWNKTLRLADGLSTTFKRSSHVLGACGISVTWSVNEDSKELKSIYFSGDIGCQLDDNAYLPLMKSDHQPYPKTNYIVMESTYGAVERDPGFKDANNRIDVLGKIICEAAYQKGGTVLIPAFSFHRTQEIIMDLLCWQWSRWPKSEYAGLMGGDKLKEDGTESYEKPLRILCDSPLGHRINEVYASQISKRLSNGKYQYLNKELAGRLSCSEGESSKLFSELVNTGCIYRKGHLIRCLTPENRKKTRYPESNSKYSVIIASSGMCDNGPVVEYIKKMRRDPKNTIVLTGYQSSGSLGRQLLEQSELEGVGSKQAQVINMSGYYSGHADQAKLLDYVFSLGSYSQESKPAHIFINHGIDDTKNALKLAIQERSGQKLHGDREVKSVEIAKKEWFDLNAGAYIDSQNEHSDQLMGRLASIEDKLSRLTDEISGLKLARY</sequence>
<accession>A0A7R6PNN8</accession>
<dbReference type="KEGG" id="njp:NEJAP_3558"/>
<dbReference type="PANTHER" id="PTHR11203:SF37">
    <property type="entry name" value="INTEGRATOR COMPLEX SUBUNIT 11"/>
    <property type="match status" value="1"/>
</dbReference>
<dbReference type="InterPro" id="IPR001279">
    <property type="entry name" value="Metallo-B-lactamas"/>
</dbReference>
<feature type="domain" description="Metallo-beta-lactamase" evidence="3">
    <location>
        <begin position="14"/>
        <end position="231"/>
    </location>
</feature>
<dbReference type="Gene3D" id="3.60.15.10">
    <property type="entry name" value="Ribonuclease Z/Hydroxyacylglutathione hydrolase-like"/>
    <property type="match status" value="1"/>
</dbReference>
<evidence type="ECO:0000256" key="1">
    <source>
        <dbReference type="ARBA" id="ARBA00022801"/>
    </source>
</evidence>
<dbReference type="PANTHER" id="PTHR11203">
    <property type="entry name" value="CLEAVAGE AND POLYADENYLATION SPECIFICITY FACTOR FAMILY MEMBER"/>
    <property type="match status" value="1"/>
</dbReference>
<dbReference type="Pfam" id="PF00753">
    <property type="entry name" value="Lactamase_B"/>
    <property type="match status" value="1"/>
</dbReference>
<keyword evidence="6" id="KW-1185">Reference proteome</keyword>
<evidence type="ECO:0000259" key="3">
    <source>
        <dbReference type="SMART" id="SM00849"/>
    </source>
</evidence>
<feature type="coiled-coil region" evidence="2">
    <location>
        <begin position="534"/>
        <end position="561"/>
    </location>
</feature>
<evidence type="ECO:0000313" key="6">
    <source>
        <dbReference type="Proteomes" id="UP000595332"/>
    </source>
</evidence>
<organism evidence="5 6">
    <name type="scientific">Neptunomonas japonica JAMM 1380</name>
    <dbReference type="NCBI Taxonomy" id="1441457"/>
    <lineage>
        <taxon>Bacteria</taxon>
        <taxon>Pseudomonadati</taxon>
        <taxon>Pseudomonadota</taxon>
        <taxon>Gammaproteobacteria</taxon>
        <taxon>Oceanospirillales</taxon>
        <taxon>Oceanospirillaceae</taxon>
        <taxon>Neptunomonas</taxon>
    </lineage>
</organism>